<evidence type="ECO:0000313" key="3">
    <source>
        <dbReference type="Proteomes" id="UP001415857"/>
    </source>
</evidence>
<proteinExistence type="predicted"/>
<evidence type="ECO:0000256" key="1">
    <source>
        <dbReference type="SAM" id="MobiDB-lite"/>
    </source>
</evidence>
<dbReference type="EMBL" id="JBBPBK010000007">
    <property type="protein sequence ID" value="KAK9281853.1"/>
    <property type="molecule type" value="Genomic_DNA"/>
</dbReference>
<protein>
    <submittedName>
        <fullName evidence="2">Uncharacterized protein</fullName>
    </submittedName>
</protein>
<feature type="compositionally biased region" description="Polar residues" evidence="1">
    <location>
        <begin position="90"/>
        <end position="101"/>
    </location>
</feature>
<name>A0AAP0RPI9_LIQFO</name>
<reference evidence="2 3" key="1">
    <citation type="journal article" date="2024" name="Plant J.">
        <title>Genome sequences and population genomics reveal climatic adaptation and genomic divergence between two closely related sweetgum species.</title>
        <authorList>
            <person name="Xu W.Q."/>
            <person name="Ren C.Q."/>
            <person name="Zhang X.Y."/>
            <person name="Comes H.P."/>
            <person name="Liu X.H."/>
            <person name="Li Y.G."/>
            <person name="Kettle C.J."/>
            <person name="Jalonen R."/>
            <person name="Gaisberger H."/>
            <person name="Ma Y.Z."/>
            <person name="Qiu Y.X."/>
        </authorList>
    </citation>
    <scope>NUCLEOTIDE SEQUENCE [LARGE SCALE GENOMIC DNA]</scope>
    <source>
        <strain evidence="2">Hangzhou</strain>
    </source>
</reference>
<feature type="region of interest" description="Disordered" evidence="1">
    <location>
        <begin position="1"/>
        <end position="23"/>
    </location>
</feature>
<sequence>MEGLNKKRKEYNPGAKAEHAKRHTISGAYAIDTHHNRVAQINTRLHSAGHLLDLMYANCTISPFRAWQKEGLVGIQDSKQKNYKRKKETLTASALSSNKTPSLKGAAGR</sequence>
<accession>A0AAP0RPI9</accession>
<organism evidence="2 3">
    <name type="scientific">Liquidambar formosana</name>
    <name type="common">Formosan gum</name>
    <dbReference type="NCBI Taxonomy" id="63359"/>
    <lineage>
        <taxon>Eukaryota</taxon>
        <taxon>Viridiplantae</taxon>
        <taxon>Streptophyta</taxon>
        <taxon>Embryophyta</taxon>
        <taxon>Tracheophyta</taxon>
        <taxon>Spermatophyta</taxon>
        <taxon>Magnoliopsida</taxon>
        <taxon>eudicotyledons</taxon>
        <taxon>Gunneridae</taxon>
        <taxon>Pentapetalae</taxon>
        <taxon>Saxifragales</taxon>
        <taxon>Altingiaceae</taxon>
        <taxon>Liquidambar</taxon>
    </lineage>
</organism>
<gene>
    <name evidence="2" type="ORF">L1049_004759</name>
</gene>
<dbReference type="Proteomes" id="UP001415857">
    <property type="component" value="Unassembled WGS sequence"/>
</dbReference>
<comment type="caution">
    <text evidence="2">The sequence shown here is derived from an EMBL/GenBank/DDBJ whole genome shotgun (WGS) entry which is preliminary data.</text>
</comment>
<dbReference type="AlphaFoldDB" id="A0AAP0RPI9"/>
<keyword evidence="3" id="KW-1185">Reference proteome</keyword>
<evidence type="ECO:0000313" key="2">
    <source>
        <dbReference type="EMBL" id="KAK9281853.1"/>
    </source>
</evidence>
<feature type="region of interest" description="Disordered" evidence="1">
    <location>
        <begin position="80"/>
        <end position="109"/>
    </location>
</feature>